<dbReference type="GO" id="GO:0052689">
    <property type="term" value="F:carboxylic ester hydrolase activity"/>
    <property type="evidence" value="ECO:0007669"/>
    <property type="project" value="UniProtKB-KW"/>
</dbReference>
<keyword evidence="3 9" id="KW-0964">Secreted</keyword>
<evidence type="ECO:0000256" key="6">
    <source>
        <dbReference type="ARBA" id="ARBA00023180"/>
    </source>
</evidence>
<reference evidence="10" key="2">
    <citation type="submission" date="2023-06" db="EMBL/GenBank/DDBJ databases">
        <authorList>
            <consortium name="Lawrence Berkeley National Laboratory"/>
            <person name="Haridas S."/>
            <person name="Hensen N."/>
            <person name="Bonometti L."/>
            <person name="Westerberg I."/>
            <person name="Brannstrom I.O."/>
            <person name="Guillou S."/>
            <person name="Cros-Aarteil S."/>
            <person name="Calhoun S."/>
            <person name="Kuo A."/>
            <person name="Mondo S."/>
            <person name="Pangilinan J."/>
            <person name="Riley R."/>
            <person name="LaButti K."/>
            <person name="Andreopoulos B."/>
            <person name="Lipzen A."/>
            <person name="Chen C."/>
            <person name="Yanf M."/>
            <person name="Daum C."/>
            <person name="Ng V."/>
            <person name="Clum A."/>
            <person name="Steindorff A."/>
            <person name="Ohm R."/>
            <person name="Martin F."/>
            <person name="Silar P."/>
            <person name="Natvig D."/>
            <person name="Lalanne C."/>
            <person name="Gautier V."/>
            <person name="Ament-velasquez S.L."/>
            <person name="Kruys A."/>
            <person name="Hutchinson M.I."/>
            <person name="Powell A.J."/>
            <person name="Barry K."/>
            <person name="Miller A.N."/>
            <person name="Grigoriev I.V."/>
            <person name="Debuchy R."/>
            <person name="Gladieux P."/>
            <person name="Thoren M.H."/>
            <person name="Johannesson H."/>
        </authorList>
    </citation>
    <scope>NUCLEOTIDE SEQUENCE</scope>
    <source>
        <strain evidence="10">CBS 232.78</strain>
    </source>
</reference>
<evidence type="ECO:0000313" key="11">
    <source>
        <dbReference type="Proteomes" id="UP001285441"/>
    </source>
</evidence>
<name>A0AAE0NY57_9PEZI</name>
<accession>A0AAE0NY57</accession>
<comment type="caution">
    <text evidence="10">The sequence shown here is derived from an EMBL/GenBank/DDBJ whole genome shotgun (WGS) entry which is preliminary data.</text>
</comment>
<feature type="signal peptide" evidence="9">
    <location>
        <begin position="1"/>
        <end position="22"/>
    </location>
</feature>
<evidence type="ECO:0000256" key="9">
    <source>
        <dbReference type="RuleBase" id="RU367147"/>
    </source>
</evidence>
<dbReference type="Gene3D" id="3.40.50.1820">
    <property type="entry name" value="alpha/beta hydrolase"/>
    <property type="match status" value="1"/>
</dbReference>
<comment type="similarity">
    <text evidence="9">Belongs to the carbohydrate esterase 1 (CE1) family.</text>
</comment>
<comment type="function">
    <text evidence="9">Esterase involved in the hydrolysis of xylan, a major structural heterogeneous polysaccharide found in plant biomass representing the second most abundant polysaccharide in the biosphere, after cellulose.</text>
</comment>
<keyword evidence="5 9" id="KW-0378">Hydrolase</keyword>
<dbReference type="AlphaFoldDB" id="A0AAE0NY57"/>
<proteinExistence type="inferred from homology"/>
<dbReference type="PANTHER" id="PTHR43037:SF3">
    <property type="entry name" value="FERULOYL ESTERASE B"/>
    <property type="match status" value="1"/>
</dbReference>
<dbReference type="Pfam" id="PF10503">
    <property type="entry name" value="Esterase_PHB"/>
    <property type="match status" value="1"/>
</dbReference>
<keyword evidence="11" id="KW-1185">Reference proteome</keyword>
<evidence type="ECO:0000256" key="2">
    <source>
        <dbReference type="ARBA" id="ARBA00022487"/>
    </source>
</evidence>
<keyword evidence="2 9" id="KW-0719">Serine esterase</keyword>
<evidence type="ECO:0000313" key="10">
    <source>
        <dbReference type="EMBL" id="KAK3389810.1"/>
    </source>
</evidence>
<evidence type="ECO:0000256" key="3">
    <source>
        <dbReference type="ARBA" id="ARBA00022525"/>
    </source>
</evidence>
<keyword evidence="8 9" id="KW-0624">Polysaccharide degradation</keyword>
<comment type="subcellular location">
    <subcellularLocation>
        <location evidence="1 9">Secreted</location>
    </subcellularLocation>
</comment>
<reference evidence="10" key="1">
    <citation type="journal article" date="2023" name="Mol. Phylogenet. Evol.">
        <title>Genome-scale phylogeny and comparative genomics of the fungal order Sordariales.</title>
        <authorList>
            <person name="Hensen N."/>
            <person name="Bonometti L."/>
            <person name="Westerberg I."/>
            <person name="Brannstrom I.O."/>
            <person name="Guillou S."/>
            <person name="Cros-Aarteil S."/>
            <person name="Calhoun S."/>
            <person name="Haridas S."/>
            <person name="Kuo A."/>
            <person name="Mondo S."/>
            <person name="Pangilinan J."/>
            <person name="Riley R."/>
            <person name="LaButti K."/>
            <person name="Andreopoulos B."/>
            <person name="Lipzen A."/>
            <person name="Chen C."/>
            <person name="Yan M."/>
            <person name="Daum C."/>
            <person name="Ng V."/>
            <person name="Clum A."/>
            <person name="Steindorff A."/>
            <person name="Ohm R.A."/>
            <person name="Martin F."/>
            <person name="Silar P."/>
            <person name="Natvig D.O."/>
            <person name="Lalanne C."/>
            <person name="Gautier V."/>
            <person name="Ament-Velasquez S.L."/>
            <person name="Kruys A."/>
            <person name="Hutchinson M.I."/>
            <person name="Powell A.J."/>
            <person name="Barry K."/>
            <person name="Miller A.N."/>
            <person name="Grigoriev I.V."/>
            <person name="Debuchy R."/>
            <person name="Gladieux P."/>
            <person name="Hiltunen Thoren M."/>
            <person name="Johannesson H."/>
        </authorList>
    </citation>
    <scope>NUCLEOTIDE SEQUENCE</scope>
    <source>
        <strain evidence="10">CBS 232.78</strain>
    </source>
</reference>
<evidence type="ECO:0000256" key="5">
    <source>
        <dbReference type="ARBA" id="ARBA00022801"/>
    </source>
</evidence>
<dbReference type="InterPro" id="IPR010126">
    <property type="entry name" value="Esterase_phb"/>
</dbReference>
<dbReference type="EMBL" id="JAULSW010000002">
    <property type="protein sequence ID" value="KAK3389810.1"/>
    <property type="molecule type" value="Genomic_DNA"/>
</dbReference>
<organism evidence="10 11">
    <name type="scientific">Podospora didyma</name>
    <dbReference type="NCBI Taxonomy" id="330526"/>
    <lineage>
        <taxon>Eukaryota</taxon>
        <taxon>Fungi</taxon>
        <taxon>Dikarya</taxon>
        <taxon>Ascomycota</taxon>
        <taxon>Pezizomycotina</taxon>
        <taxon>Sordariomycetes</taxon>
        <taxon>Sordariomycetidae</taxon>
        <taxon>Sordariales</taxon>
        <taxon>Podosporaceae</taxon>
        <taxon>Podospora</taxon>
    </lineage>
</organism>
<gene>
    <name evidence="10" type="ORF">B0H63DRAFT_104432</name>
</gene>
<dbReference type="GO" id="GO:0005576">
    <property type="term" value="C:extracellular region"/>
    <property type="evidence" value="ECO:0007669"/>
    <property type="project" value="UniProtKB-SubCell"/>
</dbReference>
<dbReference type="Proteomes" id="UP001285441">
    <property type="component" value="Unassembled WGS sequence"/>
</dbReference>
<keyword evidence="7 9" id="KW-0119">Carbohydrate metabolism</keyword>
<keyword evidence="4 9" id="KW-0732">Signal</keyword>
<dbReference type="InterPro" id="IPR050955">
    <property type="entry name" value="Plant_Biomass_Hydrol_Est"/>
</dbReference>
<dbReference type="InterPro" id="IPR029058">
    <property type="entry name" value="AB_hydrolase_fold"/>
</dbReference>
<evidence type="ECO:0000256" key="8">
    <source>
        <dbReference type="ARBA" id="ARBA00023326"/>
    </source>
</evidence>
<sequence>MHSPTFASLLTLAAISRFGVQAQQQKALTPITNFGDNPTKLELSVYVPAKLSPKPAIILALHFCGGTGALYSQTTKYNSLADTKGSFVVLYPTQKKDNNCWDVATTKSLTHNGGGDSNGLANMVQWAIAKYDADPSKIFVTGSSSGCMMSNVLAATYPDLFAAVSCYSGVAAGCLAGSPGSSPQSADPKCANGQNVKTGPQWAAQVRAMYPGYNGTYPRFQTWHGEADNFVNYPNLAEQLKEWSAVLGVTFTKNNTNTPQSGYTQLVYGDGTKLVGYSAKGVGHTVPAHEDADLKWFGI</sequence>
<protein>
    <recommendedName>
        <fullName evidence="9">Carboxylic ester hydrolase</fullName>
        <ecNumber evidence="9">3.1.1.-</ecNumber>
    </recommendedName>
</protein>
<dbReference type="PANTHER" id="PTHR43037">
    <property type="entry name" value="UNNAMED PRODUCT-RELATED"/>
    <property type="match status" value="1"/>
</dbReference>
<dbReference type="SUPFAM" id="SSF53474">
    <property type="entry name" value="alpha/beta-Hydrolases"/>
    <property type="match status" value="2"/>
</dbReference>
<dbReference type="EC" id="3.1.1.-" evidence="9"/>
<dbReference type="NCBIfam" id="TIGR01840">
    <property type="entry name" value="esterase_phb"/>
    <property type="match status" value="1"/>
</dbReference>
<evidence type="ECO:0000256" key="1">
    <source>
        <dbReference type="ARBA" id="ARBA00004613"/>
    </source>
</evidence>
<dbReference type="GO" id="GO:0045493">
    <property type="term" value="P:xylan catabolic process"/>
    <property type="evidence" value="ECO:0007669"/>
    <property type="project" value="UniProtKB-UniRule"/>
</dbReference>
<feature type="chain" id="PRO_5041777339" description="Carboxylic ester hydrolase" evidence="9">
    <location>
        <begin position="23"/>
        <end position="299"/>
    </location>
</feature>
<keyword evidence="6" id="KW-0325">Glycoprotein</keyword>
<evidence type="ECO:0000256" key="7">
    <source>
        <dbReference type="ARBA" id="ARBA00023277"/>
    </source>
</evidence>
<evidence type="ECO:0000256" key="4">
    <source>
        <dbReference type="ARBA" id="ARBA00022729"/>
    </source>
</evidence>